<evidence type="ECO:0000259" key="2">
    <source>
        <dbReference type="Pfam" id="PF01494"/>
    </source>
</evidence>
<comment type="caution">
    <text evidence="3">The sequence shown here is derived from an EMBL/GenBank/DDBJ whole genome shotgun (WGS) entry which is preliminary data.</text>
</comment>
<proteinExistence type="predicted"/>
<evidence type="ECO:0000313" key="3">
    <source>
        <dbReference type="EMBL" id="GGJ77532.1"/>
    </source>
</evidence>
<keyword evidence="4" id="KW-1185">Reference proteome</keyword>
<feature type="domain" description="FAD-binding" evidence="2">
    <location>
        <begin position="31"/>
        <end position="385"/>
    </location>
</feature>
<evidence type="ECO:0000256" key="1">
    <source>
        <dbReference type="SAM" id="MobiDB-lite"/>
    </source>
</evidence>
<name>A0ABQ2DY40_9ACTN</name>
<dbReference type="RefSeq" id="WP_229700590.1">
    <property type="nucleotide sequence ID" value="NZ_BMMV01000002.1"/>
</dbReference>
<dbReference type="InterPro" id="IPR002938">
    <property type="entry name" value="FAD-bd"/>
</dbReference>
<organism evidence="3 4">
    <name type="scientific">Streptomyces camponoticapitis</name>
    <dbReference type="NCBI Taxonomy" id="1616125"/>
    <lineage>
        <taxon>Bacteria</taxon>
        <taxon>Bacillati</taxon>
        <taxon>Actinomycetota</taxon>
        <taxon>Actinomycetes</taxon>
        <taxon>Kitasatosporales</taxon>
        <taxon>Streptomycetaceae</taxon>
        <taxon>Streptomyces</taxon>
    </lineage>
</organism>
<feature type="region of interest" description="Disordered" evidence="1">
    <location>
        <begin position="486"/>
        <end position="510"/>
    </location>
</feature>
<reference evidence="4" key="1">
    <citation type="journal article" date="2019" name="Int. J. Syst. Evol. Microbiol.">
        <title>The Global Catalogue of Microorganisms (GCM) 10K type strain sequencing project: providing services to taxonomists for standard genome sequencing and annotation.</title>
        <authorList>
            <consortium name="The Broad Institute Genomics Platform"/>
            <consortium name="The Broad Institute Genome Sequencing Center for Infectious Disease"/>
            <person name="Wu L."/>
            <person name="Ma J."/>
        </authorList>
    </citation>
    <scope>NUCLEOTIDE SEQUENCE [LARGE SCALE GENOMIC DNA]</scope>
    <source>
        <strain evidence="4">CGMCC 4.7275</strain>
    </source>
</reference>
<sequence length="510" mass="54533">MAMDDDPDGRESGPQDRTPPYRHTGRPARHAVVIGGSIAGLLAAHVLAAHADRVTIVERDRFPDGARPRSGVPQGSHIHVLLDGGQLALDTLLPGVVAELREHAAPRVGMPSDMVQWQAGTWYRRTPATAHLLTPSRPLLEWVVRRRVLADPRIRTVEGTEVVGLLGDAVRTTGVLLRERGAGTRERTENAAKNGAAARGGVVTRALAADLVVDASGRGSRAPAWLSAVGAEPAPEETLDSGLVYATRAYRPGMDDGTTDTIGYYVVPNPAQLSGGVALPIEDGRYLVTFSGLRGSEPPSNEEEFAGFAASLPHPFLHDWLMRAEPDSPVRSFRNMANVRRRYDRPGRRPAGFLSTGDALCAFNPVYGQGMTVAALNAVALREALTDRSRTPTTRRVQRAILGSSRQAWDISAGADKKMPGVVGNAARASAADGPSNWYLARVQRRAGGNPVVGTAFRAVLHLAAPSRALFAPRVARAVLFDPVPRTPAEPPMWREPEAGTTGISQSWGT</sequence>
<dbReference type="Proteomes" id="UP000660265">
    <property type="component" value="Unassembled WGS sequence"/>
</dbReference>
<dbReference type="Pfam" id="PF01494">
    <property type="entry name" value="FAD_binding_3"/>
    <property type="match status" value="1"/>
</dbReference>
<dbReference type="PANTHER" id="PTHR43422:SF3">
    <property type="entry name" value="THIAMINE THIAZOLE SYNTHASE"/>
    <property type="match status" value="1"/>
</dbReference>
<feature type="region of interest" description="Disordered" evidence="1">
    <location>
        <begin position="1"/>
        <end position="26"/>
    </location>
</feature>
<dbReference type="Gene3D" id="3.50.50.60">
    <property type="entry name" value="FAD/NAD(P)-binding domain"/>
    <property type="match status" value="1"/>
</dbReference>
<gene>
    <name evidence="3" type="ORF">GCM10011583_06160</name>
</gene>
<dbReference type="EMBL" id="BMMV01000002">
    <property type="protein sequence ID" value="GGJ77532.1"/>
    <property type="molecule type" value="Genomic_DNA"/>
</dbReference>
<evidence type="ECO:0000313" key="4">
    <source>
        <dbReference type="Proteomes" id="UP000660265"/>
    </source>
</evidence>
<dbReference type="SUPFAM" id="SSF51905">
    <property type="entry name" value="FAD/NAD(P)-binding domain"/>
    <property type="match status" value="1"/>
</dbReference>
<dbReference type="InterPro" id="IPR036188">
    <property type="entry name" value="FAD/NAD-bd_sf"/>
</dbReference>
<accession>A0ABQ2DY40</accession>
<dbReference type="PANTHER" id="PTHR43422">
    <property type="entry name" value="THIAMINE THIAZOLE SYNTHASE"/>
    <property type="match status" value="1"/>
</dbReference>
<protein>
    <recommendedName>
        <fullName evidence="2">FAD-binding domain-containing protein</fullName>
    </recommendedName>
</protein>